<keyword evidence="3" id="KW-0813">Transport</keyword>
<feature type="chain" id="PRO_5045753547" evidence="8">
    <location>
        <begin position="22"/>
        <end position="450"/>
    </location>
</feature>
<keyword evidence="6" id="KW-0472">Membrane</keyword>
<dbReference type="RefSeq" id="WP_122353288.1">
    <property type="nucleotide sequence ID" value="NZ_BMPB01000004.1"/>
</dbReference>
<protein>
    <submittedName>
        <fullName evidence="9">Outer membrane protein</fullName>
    </submittedName>
</protein>
<dbReference type="Proteomes" id="UP000533637">
    <property type="component" value="Unassembled WGS sequence"/>
</dbReference>
<evidence type="ECO:0000256" key="6">
    <source>
        <dbReference type="ARBA" id="ARBA00023136"/>
    </source>
</evidence>
<evidence type="ECO:0000256" key="1">
    <source>
        <dbReference type="ARBA" id="ARBA00004442"/>
    </source>
</evidence>
<keyword evidence="4" id="KW-1134">Transmembrane beta strand</keyword>
<gene>
    <name evidence="9" type="ORF">GGQ57_000632</name>
</gene>
<dbReference type="Gene3D" id="1.20.1600.10">
    <property type="entry name" value="Outer membrane efflux proteins (OEP)"/>
    <property type="match status" value="1"/>
</dbReference>
<evidence type="ECO:0000256" key="5">
    <source>
        <dbReference type="ARBA" id="ARBA00022692"/>
    </source>
</evidence>
<proteinExistence type="inferred from homology"/>
<evidence type="ECO:0000313" key="10">
    <source>
        <dbReference type="Proteomes" id="UP000533637"/>
    </source>
</evidence>
<dbReference type="Pfam" id="PF02321">
    <property type="entry name" value="OEP"/>
    <property type="match status" value="2"/>
</dbReference>
<organism evidence="9 10">
    <name type="scientific">Parabacteroides faecis</name>
    <dbReference type="NCBI Taxonomy" id="1217282"/>
    <lineage>
        <taxon>Bacteria</taxon>
        <taxon>Pseudomonadati</taxon>
        <taxon>Bacteroidota</taxon>
        <taxon>Bacteroidia</taxon>
        <taxon>Bacteroidales</taxon>
        <taxon>Tannerellaceae</taxon>
        <taxon>Parabacteroides</taxon>
    </lineage>
</organism>
<comment type="similarity">
    <text evidence="2">Belongs to the outer membrane factor (OMF) (TC 1.B.17) family.</text>
</comment>
<reference evidence="9 10" key="1">
    <citation type="submission" date="2020-08" db="EMBL/GenBank/DDBJ databases">
        <title>Genomic Encyclopedia of Type Strains, Phase IV (KMG-IV): sequencing the most valuable type-strain genomes for metagenomic binning, comparative biology and taxonomic classification.</title>
        <authorList>
            <person name="Goeker M."/>
        </authorList>
    </citation>
    <scope>NUCLEOTIDE SEQUENCE [LARGE SCALE GENOMIC DNA]</scope>
    <source>
        <strain evidence="9 10">DSM 102983</strain>
    </source>
</reference>
<evidence type="ECO:0000256" key="7">
    <source>
        <dbReference type="ARBA" id="ARBA00023237"/>
    </source>
</evidence>
<evidence type="ECO:0000256" key="2">
    <source>
        <dbReference type="ARBA" id="ARBA00007613"/>
    </source>
</evidence>
<evidence type="ECO:0000256" key="3">
    <source>
        <dbReference type="ARBA" id="ARBA00022448"/>
    </source>
</evidence>
<sequence length="450" mass="50702">MKQIILSVVWASSLLCASAGAQEAPRQWSLEECIRYAIENNIDLKQKELERQNQEVTLHTSKYSWLPNLNASINENFGFGRSESKDGLIVDRNSANTSASIQLSMPVFDGFKIPNDIAARKLDLKASVETLNKAKEDLSINVASYFLQVLYNKEMLKIAELQVALSSEQVTKTEALYNAGKVPVSQLYDMKAQLAKDEVTLTESKNNVKLALLDLTQSLELERDGENFDVQEPETGDAVAQYMSSIIPPDQVYDYAVGVKPQVKEQEYLLESQKKMLKVAQAGYYPKLNFSAGYSNGYYHNFGDGEYNNAPFSDQLKNNGQKSIGFSLSIPIFNRFQVRNSVRSARLAIHNRELLMENSKKILYKEIQQAYYNATAAQEKYVSSDKSVDASKIAFSYAEERYGAGKSTVFEYGEAKTKYAQSLAEQTQAKYNFIFRAKILDFYHGIPITL</sequence>
<name>A0ABR6KIW8_9BACT</name>
<keyword evidence="7" id="KW-0998">Cell outer membrane</keyword>
<keyword evidence="8" id="KW-0732">Signal</keyword>
<accession>A0ABR6KIW8</accession>
<dbReference type="PANTHER" id="PTHR30026">
    <property type="entry name" value="OUTER MEMBRANE PROTEIN TOLC"/>
    <property type="match status" value="1"/>
</dbReference>
<dbReference type="InterPro" id="IPR003423">
    <property type="entry name" value="OMP_efflux"/>
</dbReference>
<comment type="subcellular location">
    <subcellularLocation>
        <location evidence="1">Cell outer membrane</location>
    </subcellularLocation>
</comment>
<feature type="signal peptide" evidence="8">
    <location>
        <begin position="1"/>
        <end position="21"/>
    </location>
</feature>
<evidence type="ECO:0000256" key="8">
    <source>
        <dbReference type="SAM" id="SignalP"/>
    </source>
</evidence>
<comment type="caution">
    <text evidence="9">The sequence shown here is derived from an EMBL/GenBank/DDBJ whole genome shotgun (WGS) entry which is preliminary data.</text>
</comment>
<keyword evidence="10" id="KW-1185">Reference proteome</keyword>
<evidence type="ECO:0000256" key="4">
    <source>
        <dbReference type="ARBA" id="ARBA00022452"/>
    </source>
</evidence>
<dbReference type="PANTHER" id="PTHR30026:SF20">
    <property type="entry name" value="OUTER MEMBRANE PROTEIN TOLC"/>
    <property type="match status" value="1"/>
</dbReference>
<dbReference type="InterPro" id="IPR051906">
    <property type="entry name" value="TolC-like"/>
</dbReference>
<dbReference type="SUPFAM" id="SSF56954">
    <property type="entry name" value="Outer membrane efflux proteins (OEP)"/>
    <property type="match status" value="1"/>
</dbReference>
<evidence type="ECO:0000313" key="9">
    <source>
        <dbReference type="EMBL" id="MBB4620758.1"/>
    </source>
</evidence>
<dbReference type="EMBL" id="JACHOC010000001">
    <property type="protein sequence ID" value="MBB4620758.1"/>
    <property type="molecule type" value="Genomic_DNA"/>
</dbReference>
<keyword evidence="5" id="KW-0812">Transmembrane</keyword>